<evidence type="ECO:0000313" key="2">
    <source>
        <dbReference type="EMBL" id="GFO19760.1"/>
    </source>
</evidence>
<accession>A0AAV4BJV5</accession>
<keyword evidence="3" id="KW-1185">Reference proteome</keyword>
<protein>
    <submittedName>
        <fullName evidence="2">Uncharacterized protein</fullName>
    </submittedName>
</protein>
<dbReference type="Proteomes" id="UP000735302">
    <property type="component" value="Unassembled WGS sequence"/>
</dbReference>
<feature type="region of interest" description="Disordered" evidence="1">
    <location>
        <begin position="1"/>
        <end position="59"/>
    </location>
</feature>
<evidence type="ECO:0000313" key="3">
    <source>
        <dbReference type="Proteomes" id="UP000735302"/>
    </source>
</evidence>
<proteinExistence type="predicted"/>
<dbReference type="EMBL" id="BLXT01005086">
    <property type="protein sequence ID" value="GFO19760.1"/>
    <property type="molecule type" value="Genomic_DNA"/>
</dbReference>
<dbReference type="AlphaFoldDB" id="A0AAV4BJV5"/>
<organism evidence="2 3">
    <name type="scientific">Plakobranchus ocellatus</name>
    <dbReference type="NCBI Taxonomy" id="259542"/>
    <lineage>
        <taxon>Eukaryota</taxon>
        <taxon>Metazoa</taxon>
        <taxon>Spiralia</taxon>
        <taxon>Lophotrochozoa</taxon>
        <taxon>Mollusca</taxon>
        <taxon>Gastropoda</taxon>
        <taxon>Heterobranchia</taxon>
        <taxon>Euthyneura</taxon>
        <taxon>Panpulmonata</taxon>
        <taxon>Sacoglossa</taxon>
        <taxon>Placobranchoidea</taxon>
        <taxon>Plakobranchidae</taxon>
        <taxon>Plakobranchus</taxon>
    </lineage>
</organism>
<sequence>DENNGEGNDAAEEIEGPQLDSDGEDSDREEYSDDDDDQTMSRIEDLNQEDKKMVTDVCV</sequence>
<evidence type="ECO:0000256" key="1">
    <source>
        <dbReference type="SAM" id="MobiDB-lite"/>
    </source>
</evidence>
<feature type="non-terminal residue" evidence="2">
    <location>
        <position position="1"/>
    </location>
</feature>
<name>A0AAV4BJV5_9GAST</name>
<feature type="compositionally biased region" description="Basic and acidic residues" evidence="1">
    <location>
        <begin position="42"/>
        <end position="59"/>
    </location>
</feature>
<gene>
    <name evidence="2" type="ORF">PoB_004626500</name>
</gene>
<feature type="compositionally biased region" description="Acidic residues" evidence="1">
    <location>
        <begin position="1"/>
        <end position="38"/>
    </location>
</feature>
<comment type="caution">
    <text evidence="2">The sequence shown here is derived from an EMBL/GenBank/DDBJ whole genome shotgun (WGS) entry which is preliminary data.</text>
</comment>
<reference evidence="2 3" key="1">
    <citation type="journal article" date="2021" name="Elife">
        <title>Chloroplast acquisition without the gene transfer in kleptoplastic sea slugs, Plakobranchus ocellatus.</title>
        <authorList>
            <person name="Maeda T."/>
            <person name="Takahashi S."/>
            <person name="Yoshida T."/>
            <person name="Shimamura S."/>
            <person name="Takaki Y."/>
            <person name="Nagai Y."/>
            <person name="Toyoda A."/>
            <person name="Suzuki Y."/>
            <person name="Arimoto A."/>
            <person name="Ishii H."/>
            <person name="Satoh N."/>
            <person name="Nishiyama T."/>
            <person name="Hasebe M."/>
            <person name="Maruyama T."/>
            <person name="Minagawa J."/>
            <person name="Obokata J."/>
            <person name="Shigenobu S."/>
        </authorList>
    </citation>
    <scope>NUCLEOTIDE SEQUENCE [LARGE SCALE GENOMIC DNA]</scope>
</reference>